<evidence type="ECO:0000256" key="3">
    <source>
        <dbReference type="ARBA" id="ARBA00022692"/>
    </source>
</evidence>
<dbReference type="GO" id="GO:0023041">
    <property type="term" value="P:neuronal signal transduction"/>
    <property type="evidence" value="ECO:0007669"/>
    <property type="project" value="InterPro"/>
</dbReference>
<feature type="non-terminal residue" evidence="9">
    <location>
        <position position="1"/>
    </location>
</feature>
<evidence type="ECO:0000256" key="7">
    <source>
        <dbReference type="ARBA" id="ARBA00023242"/>
    </source>
</evidence>
<evidence type="ECO:0000256" key="4">
    <source>
        <dbReference type="ARBA" id="ARBA00022824"/>
    </source>
</evidence>
<dbReference type="AlphaFoldDB" id="A0A2G9TN02"/>
<feature type="region of interest" description="Disordered" evidence="8">
    <location>
        <begin position="33"/>
        <end position="63"/>
    </location>
</feature>
<keyword evidence="5" id="KW-1133">Transmembrane helix</keyword>
<sequence>YATMEKLRDVDRNSLSQLEKKYAELMNRKNDVERELMDERKARKEDGGKRLDSVEQQREKERQLEHEVDRLRSEALAREERVTDIEKELHALRKYKENNDVEALNMDLRIMREKMVHLEESLAAENKLKQELFRALGDAKANNAHLQSTCYTALQQHHSSPTGEHVLFEQSSRGNMTSSGLPCALSPHDPLLASRMGKFGAPANPARSN</sequence>
<organism evidence="9 10">
    <name type="scientific">Teladorsagia circumcincta</name>
    <name type="common">Brown stomach worm</name>
    <name type="synonym">Ostertagia circumcincta</name>
    <dbReference type="NCBI Taxonomy" id="45464"/>
    <lineage>
        <taxon>Eukaryota</taxon>
        <taxon>Metazoa</taxon>
        <taxon>Ecdysozoa</taxon>
        <taxon>Nematoda</taxon>
        <taxon>Chromadorea</taxon>
        <taxon>Rhabditida</taxon>
        <taxon>Rhabditina</taxon>
        <taxon>Rhabditomorpha</taxon>
        <taxon>Strongyloidea</taxon>
        <taxon>Trichostrongylidae</taxon>
        <taxon>Teladorsagia</taxon>
    </lineage>
</organism>
<dbReference type="Pfam" id="PF09726">
    <property type="entry name" value="Macoilin"/>
    <property type="match status" value="1"/>
</dbReference>
<keyword evidence="10" id="KW-1185">Reference proteome</keyword>
<dbReference type="InterPro" id="IPR019130">
    <property type="entry name" value="Macoilin"/>
</dbReference>
<evidence type="ECO:0000256" key="5">
    <source>
        <dbReference type="ARBA" id="ARBA00022989"/>
    </source>
</evidence>
<evidence type="ECO:0000313" key="9">
    <source>
        <dbReference type="EMBL" id="PIO59364.1"/>
    </source>
</evidence>
<dbReference type="GO" id="GO:0006935">
    <property type="term" value="P:chemotaxis"/>
    <property type="evidence" value="ECO:0007669"/>
    <property type="project" value="TreeGrafter"/>
</dbReference>
<keyword evidence="6" id="KW-0472">Membrane</keyword>
<name>A0A2G9TN02_TELCI</name>
<gene>
    <name evidence="9" type="ORF">TELCIR_19175</name>
</gene>
<dbReference type="GO" id="GO:0031965">
    <property type="term" value="C:nuclear membrane"/>
    <property type="evidence" value="ECO:0007669"/>
    <property type="project" value="UniProtKB-SubCell"/>
</dbReference>
<dbReference type="Proteomes" id="UP000230423">
    <property type="component" value="Unassembled WGS sequence"/>
</dbReference>
<keyword evidence="4" id="KW-0256">Endoplasmic reticulum</keyword>
<evidence type="ECO:0000256" key="2">
    <source>
        <dbReference type="ARBA" id="ARBA00004269"/>
    </source>
</evidence>
<dbReference type="PANTHER" id="PTHR13289:SF6">
    <property type="entry name" value="MACOILIN"/>
    <property type="match status" value="1"/>
</dbReference>
<evidence type="ECO:0000313" key="10">
    <source>
        <dbReference type="Proteomes" id="UP000230423"/>
    </source>
</evidence>
<evidence type="ECO:0000256" key="1">
    <source>
        <dbReference type="ARBA" id="ARBA00004232"/>
    </source>
</evidence>
<reference evidence="9 10" key="1">
    <citation type="submission" date="2015-09" db="EMBL/GenBank/DDBJ databases">
        <title>Draft genome of the parasitic nematode Teladorsagia circumcincta isolate WARC Sus (inbred).</title>
        <authorList>
            <person name="Mitreva M."/>
        </authorList>
    </citation>
    <scope>NUCLEOTIDE SEQUENCE [LARGE SCALE GENOMIC DNA]</scope>
    <source>
        <strain evidence="9 10">S</strain>
    </source>
</reference>
<accession>A0A2G9TN02</accession>
<proteinExistence type="predicted"/>
<evidence type="ECO:0000256" key="6">
    <source>
        <dbReference type="ARBA" id="ARBA00023136"/>
    </source>
</evidence>
<dbReference type="GO" id="GO:0008017">
    <property type="term" value="F:microtubule binding"/>
    <property type="evidence" value="ECO:0007669"/>
    <property type="project" value="TreeGrafter"/>
</dbReference>
<dbReference type="OrthoDB" id="5839525at2759"/>
<dbReference type="EMBL" id="KZ358036">
    <property type="protein sequence ID" value="PIO59364.1"/>
    <property type="molecule type" value="Genomic_DNA"/>
</dbReference>
<evidence type="ECO:0000256" key="8">
    <source>
        <dbReference type="SAM" id="MobiDB-lite"/>
    </source>
</evidence>
<dbReference type="GO" id="GO:0030867">
    <property type="term" value="C:rough endoplasmic reticulum membrane"/>
    <property type="evidence" value="ECO:0007669"/>
    <property type="project" value="UniProtKB-SubCell"/>
</dbReference>
<comment type="subcellular location">
    <subcellularLocation>
        <location evidence="1">Nucleus membrane</location>
        <topology evidence="1">Multi-pass membrane protein</topology>
    </subcellularLocation>
    <subcellularLocation>
        <location evidence="2">Rough endoplasmic reticulum membrane</location>
        <topology evidence="2">Multi-pass membrane protein</topology>
    </subcellularLocation>
</comment>
<keyword evidence="3" id="KW-0812">Transmembrane</keyword>
<keyword evidence="7" id="KW-0539">Nucleus</keyword>
<protein>
    <submittedName>
        <fullName evidence="9">Uncharacterized protein</fullName>
    </submittedName>
</protein>
<dbReference type="PANTHER" id="PTHR13289">
    <property type="entry name" value="PROTEIN PHOSPHATASE 1-BINDING PROTEIN BIFOCAL"/>
    <property type="match status" value="1"/>
</dbReference>